<evidence type="ECO:0000256" key="1">
    <source>
        <dbReference type="ARBA" id="ARBA00006484"/>
    </source>
</evidence>
<evidence type="ECO:0000259" key="4">
    <source>
        <dbReference type="SMART" id="SM00822"/>
    </source>
</evidence>
<dbReference type="EMBL" id="CP031093">
    <property type="protein sequence ID" value="QCF25792.1"/>
    <property type="molecule type" value="Genomic_DNA"/>
</dbReference>
<dbReference type="OrthoDB" id="4690547at2"/>
<dbReference type="InterPro" id="IPR057326">
    <property type="entry name" value="KR_dom"/>
</dbReference>
<dbReference type="PANTHER" id="PTHR43391">
    <property type="entry name" value="RETINOL DEHYDROGENASE-RELATED"/>
    <property type="match status" value="1"/>
</dbReference>
<keyword evidence="6" id="KW-1185">Reference proteome</keyword>
<comment type="similarity">
    <text evidence="1 3">Belongs to the short-chain dehydrogenases/reductases (SDR) family.</text>
</comment>
<dbReference type="InterPro" id="IPR002347">
    <property type="entry name" value="SDR_fam"/>
</dbReference>
<protein>
    <submittedName>
        <fullName evidence="5">SDR family NAD(P)-dependent oxidoreductase</fullName>
    </submittedName>
</protein>
<feature type="domain" description="Ketoreductase" evidence="4">
    <location>
        <begin position="17"/>
        <end position="188"/>
    </location>
</feature>
<name>A0A4P7XHS1_9ALTE</name>
<dbReference type="KEGG" id="hmi:soil367_07590"/>
<dbReference type="Pfam" id="PF00106">
    <property type="entry name" value="adh_short"/>
    <property type="match status" value="1"/>
</dbReference>
<dbReference type="PRINTS" id="PR00080">
    <property type="entry name" value="SDRFAMILY"/>
</dbReference>
<dbReference type="InterPro" id="IPR036291">
    <property type="entry name" value="NAD(P)-bd_dom_sf"/>
</dbReference>
<evidence type="ECO:0000256" key="2">
    <source>
        <dbReference type="ARBA" id="ARBA00023002"/>
    </source>
</evidence>
<proteinExistence type="inferred from homology"/>
<dbReference type="PANTHER" id="PTHR43391:SF82">
    <property type="entry name" value="OXIDOREDUCTASE SADH-RELATED"/>
    <property type="match status" value="1"/>
</dbReference>
<gene>
    <name evidence="5" type="ORF">soil367_07590</name>
</gene>
<sequence>MSKHSDSSVPGRFFSGKVAAITGAGSGIGRALALHLARENCDLALSDINAAGLEESARLARDLGVQVTTAVVDVANRDAVEAWADQTAKDHGKVNMIFNNAGVALGSSVEGTSYENFEWLLNINLWGVIYGTKAFLPHLKKSGDGHVINVSSLFGLVGIPGQSVYNTAKFAVRGFTESLRQEMDIERCNVNVLCVHPGGIKTNINASARMDSSIKSLVGSDSEETRQSFEKLLKTTPDDAADIILKAVRRKSRRVLVGSDAKALDLLQRFFPAFYQRLIVAVLRMRAAKSRRKALASN</sequence>
<dbReference type="Proteomes" id="UP000298049">
    <property type="component" value="Chromosome"/>
</dbReference>
<evidence type="ECO:0000313" key="6">
    <source>
        <dbReference type="Proteomes" id="UP000298049"/>
    </source>
</evidence>
<dbReference type="SUPFAM" id="SSF51735">
    <property type="entry name" value="NAD(P)-binding Rossmann-fold domains"/>
    <property type="match status" value="1"/>
</dbReference>
<dbReference type="SMART" id="SM00822">
    <property type="entry name" value="PKS_KR"/>
    <property type="match status" value="1"/>
</dbReference>
<dbReference type="RefSeq" id="WP_136548439.1">
    <property type="nucleotide sequence ID" value="NZ_CP031093.1"/>
</dbReference>
<accession>A0A4P7XHS1</accession>
<evidence type="ECO:0000313" key="5">
    <source>
        <dbReference type="EMBL" id="QCF25792.1"/>
    </source>
</evidence>
<dbReference type="AlphaFoldDB" id="A0A4P7XHS1"/>
<dbReference type="PRINTS" id="PR00081">
    <property type="entry name" value="GDHRDH"/>
</dbReference>
<dbReference type="CDD" id="cd05233">
    <property type="entry name" value="SDR_c"/>
    <property type="match status" value="1"/>
</dbReference>
<keyword evidence="2" id="KW-0560">Oxidoreductase</keyword>
<organism evidence="5 6">
    <name type="scientific">Hydrocarboniclastica marina</name>
    <dbReference type="NCBI Taxonomy" id="2259620"/>
    <lineage>
        <taxon>Bacteria</taxon>
        <taxon>Pseudomonadati</taxon>
        <taxon>Pseudomonadota</taxon>
        <taxon>Gammaproteobacteria</taxon>
        <taxon>Alteromonadales</taxon>
        <taxon>Alteromonadaceae</taxon>
        <taxon>Hydrocarboniclastica</taxon>
    </lineage>
</organism>
<dbReference type="InterPro" id="IPR020904">
    <property type="entry name" value="Sc_DH/Rdtase_CS"/>
</dbReference>
<evidence type="ECO:0000256" key="3">
    <source>
        <dbReference type="RuleBase" id="RU000363"/>
    </source>
</evidence>
<dbReference type="GO" id="GO:0016491">
    <property type="term" value="F:oxidoreductase activity"/>
    <property type="evidence" value="ECO:0007669"/>
    <property type="project" value="UniProtKB-KW"/>
</dbReference>
<dbReference type="Gene3D" id="3.40.50.720">
    <property type="entry name" value="NAD(P)-binding Rossmann-like Domain"/>
    <property type="match status" value="1"/>
</dbReference>
<dbReference type="FunFam" id="3.40.50.720:FF:000084">
    <property type="entry name" value="Short-chain dehydrogenase reductase"/>
    <property type="match status" value="1"/>
</dbReference>
<dbReference type="PROSITE" id="PS00061">
    <property type="entry name" value="ADH_SHORT"/>
    <property type="match status" value="1"/>
</dbReference>
<reference evidence="5 6" key="1">
    <citation type="submission" date="2018-07" db="EMBL/GenBank/DDBJ databases">
        <title>Marsedoiliclastica nanhaica gen. nov. sp. nov., a novel marine hydrocarbonoclastic bacterium isolated from an in-situ enriched hydrocarbon-degrading consortium in deep-sea sediment.</title>
        <authorList>
            <person name="Dong C."/>
            <person name="Ma T."/>
            <person name="Liu R."/>
            <person name="Shao Z."/>
        </authorList>
    </citation>
    <scope>NUCLEOTIDE SEQUENCE [LARGE SCALE GENOMIC DNA]</scope>
    <source>
        <strain evidence="6">soil36-7</strain>
    </source>
</reference>